<name>A0AA89BZ78_PINIB</name>
<proteinExistence type="predicted"/>
<feature type="region of interest" description="Disordered" evidence="1">
    <location>
        <begin position="156"/>
        <end position="179"/>
    </location>
</feature>
<evidence type="ECO:0000313" key="2">
    <source>
        <dbReference type="EMBL" id="KAK3093132.1"/>
    </source>
</evidence>
<protein>
    <submittedName>
        <fullName evidence="2">Uncharacterized protein</fullName>
    </submittedName>
</protein>
<dbReference type="Proteomes" id="UP001186944">
    <property type="component" value="Unassembled WGS sequence"/>
</dbReference>
<organism evidence="2 3">
    <name type="scientific">Pinctada imbricata</name>
    <name type="common">Atlantic pearl-oyster</name>
    <name type="synonym">Pinctada martensii</name>
    <dbReference type="NCBI Taxonomy" id="66713"/>
    <lineage>
        <taxon>Eukaryota</taxon>
        <taxon>Metazoa</taxon>
        <taxon>Spiralia</taxon>
        <taxon>Lophotrochozoa</taxon>
        <taxon>Mollusca</taxon>
        <taxon>Bivalvia</taxon>
        <taxon>Autobranchia</taxon>
        <taxon>Pteriomorphia</taxon>
        <taxon>Pterioida</taxon>
        <taxon>Pterioidea</taxon>
        <taxon>Pteriidae</taxon>
        <taxon>Pinctada</taxon>
    </lineage>
</organism>
<gene>
    <name evidence="2" type="ORF">FSP39_011524</name>
</gene>
<dbReference type="AlphaFoldDB" id="A0AA89BZ78"/>
<sequence>MTVSETSRVLEAIGVGLPLGPPPINNACLPTVYDKLDADARERVRVINGLLDHRLKVQTKILDKYKRDANRVYARERAVVENDLRRTLHRLPYMSDMGRLESKYEGRGLNVRQWRSEQYRGHYTEPKPFKELQTEKDGKPFCDRFFNHHLPVKPRMPRFVPPLQRSTDDSEQKPLSRSEKLLLTKRMSVSDNCLSSKGRLQRDIMLNKVHLPVEDDAITI</sequence>
<feature type="compositionally biased region" description="Basic and acidic residues" evidence="1">
    <location>
        <begin position="166"/>
        <end position="179"/>
    </location>
</feature>
<comment type="caution">
    <text evidence="2">The sequence shown here is derived from an EMBL/GenBank/DDBJ whole genome shotgun (WGS) entry which is preliminary data.</text>
</comment>
<accession>A0AA89BZ78</accession>
<dbReference type="EMBL" id="VSWD01000009">
    <property type="protein sequence ID" value="KAK3093132.1"/>
    <property type="molecule type" value="Genomic_DNA"/>
</dbReference>
<reference evidence="2" key="1">
    <citation type="submission" date="2019-08" db="EMBL/GenBank/DDBJ databases">
        <title>The improved chromosome-level genome for the pearl oyster Pinctada fucata martensii using PacBio sequencing and Hi-C.</title>
        <authorList>
            <person name="Zheng Z."/>
        </authorList>
    </citation>
    <scope>NUCLEOTIDE SEQUENCE</scope>
    <source>
        <strain evidence="2">ZZ-2019</strain>
        <tissue evidence="2">Adductor muscle</tissue>
    </source>
</reference>
<keyword evidence="3" id="KW-1185">Reference proteome</keyword>
<evidence type="ECO:0000313" key="3">
    <source>
        <dbReference type="Proteomes" id="UP001186944"/>
    </source>
</evidence>
<evidence type="ECO:0000256" key="1">
    <source>
        <dbReference type="SAM" id="MobiDB-lite"/>
    </source>
</evidence>